<dbReference type="InterPro" id="IPR000847">
    <property type="entry name" value="LysR_HTH_N"/>
</dbReference>
<keyword evidence="4" id="KW-0804">Transcription</keyword>
<sequence length="297" mass="32987">MELRHLRYFLAVAEELHFARAASRLSIVQPALSMQIKALEARLNAQLFVRNRRQVRLTASGQALLPEARRILAQVVQAEEIVRQTEAGVLGRVRVGYAASALYAGVLGRAVHTLQKAYPNIELQVSELHPHSQHTALREGRLDATFGPMVSLTPDTEFEHRRLAEFALRVALPAEHPLADNALITASDLRQESFIGYIGEHDDEGSYLMTRALGYRPRIGMQAQSPVIALGLVEAGLGVTLVSSVLAPRFSQGVVYRELVDVDLALDVTLIMRIDEHNPAVMAFRRVLNDITFQDQM</sequence>
<dbReference type="Pfam" id="PF03466">
    <property type="entry name" value="LysR_substrate"/>
    <property type="match status" value="1"/>
</dbReference>
<dbReference type="InterPro" id="IPR036388">
    <property type="entry name" value="WH-like_DNA-bd_sf"/>
</dbReference>
<evidence type="ECO:0000256" key="4">
    <source>
        <dbReference type="ARBA" id="ARBA00023163"/>
    </source>
</evidence>
<dbReference type="Gene3D" id="1.10.10.10">
    <property type="entry name" value="Winged helix-like DNA-binding domain superfamily/Winged helix DNA-binding domain"/>
    <property type="match status" value="1"/>
</dbReference>
<reference evidence="7" key="1">
    <citation type="submission" date="2018-03" db="EMBL/GenBank/DDBJ databases">
        <authorList>
            <person name="Navarro De La Torre S."/>
        </authorList>
    </citation>
    <scope>NUCLEOTIDE SEQUENCE [LARGE SCALE GENOMIC DNA]</scope>
    <source>
        <strain evidence="7">EAod3</strain>
    </source>
</reference>
<dbReference type="InterPro" id="IPR005119">
    <property type="entry name" value="LysR_subst-bd"/>
</dbReference>
<name>A0A2R8CLK7_9GAMM</name>
<dbReference type="PROSITE" id="PS50931">
    <property type="entry name" value="HTH_LYSR"/>
    <property type="match status" value="1"/>
</dbReference>
<dbReference type="GO" id="GO:0032993">
    <property type="term" value="C:protein-DNA complex"/>
    <property type="evidence" value="ECO:0007669"/>
    <property type="project" value="TreeGrafter"/>
</dbReference>
<dbReference type="PANTHER" id="PTHR30346:SF0">
    <property type="entry name" value="HCA OPERON TRANSCRIPTIONAL ACTIVATOR HCAR"/>
    <property type="match status" value="1"/>
</dbReference>
<keyword evidence="2" id="KW-0805">Transcription regulation</keyword>
<feature type="domain" description="HTH lysR-type" evidence="5">
    <location>
        <begin position="1"/>
        <end position="58"/>
    </location>
</feature>
<dbReference type="EMBL" id="ONZI01000002">
    <property type="protein sequence ID" value="SPJ33776.1"/>
    <property type="molecule type" value="Genomic_DNA"/>
</dbReference>
<dbReference type="AlphaFoldDB" id="A0A2R8CLK7"/>
<dbReference type="PANTHER" id="PTHR30346">
    <property type="entry name" value="TRANSCRIPTIONAL DUAL REGULATOR HCAR-RELATED"/>
    <property type="match status" value="1"/>
</dbReference>
<organism evidence="6 7">
    <name type="scientific">Kushneria phyllosphaerae</name>
    <dbReference type="NCBI Taxonomy" id="2100822"/>
    <lineage>
        <taxon>Bacteria</taxon>
        <taxon>Pseudomonadati</taxon>
        <taxon>Pseudomonadota</taxon>
        <taxon>Gammaproteobacteria</taxon>
        <taxon>Oceanospirillales</taxon>
        <taxon>Halomonadaceae</taxon>
        <taxon>Kushneria</taxon>
    </lineage>
</organism>
<dbReference type="Pfam" id="PF00126">
    <property type="entry name" value="HTH_1"/>
    <property type="match status" value="1"/>
</dbReference>
<evidence type="ECO:0000313" key="6">
    <source>
        <dbReference type="EMBL" id="SPJ33776.1"/>
    </source>
</evidence>
<gene>
    <name evidence="6" type="primary">benM_3</name>
    <name evidence="6" type="ORF">KSP9073_01797</name>
</gene>
<dbReference type="GO" id="GO:0003677">
    <property type="term" value="F:DNA binding"/>
    <property type="evidence" value="ECO:0007669"/>
    <property type="project" value="UniProtKB-KW"/>
</dbReference>
<proteinExistence type="inferred from homology"/>
<dbReference type="PRINTS" id="PR00039">
    <property type="entry name" value="HTHLYSR"/>
</dbReference>
<evidence type="ECO:0000256" key="2">
    <source>
        <dbReference type="ARBA" id="ARBA00023015"/>
    </source>
</evidence>
<evidence type="ECO:0000256" key="1">
    <source>
        <dbReference type="ARBA" id="ARBA00009437"/>
    </source>
</evidence>
<dbReference type="CDD" id="cd08414">
    <property type="entry name" value="PBP2_LTTR_aromatics_like"/>
    <property type="match status" value="1"/>
</dbReference>
<dbReference type="InterPro" id="IPR036390">
    <property type="entry name" value="WH_DNA-bd_sf"/>
</dbReference>
<evidence type="ECO:0000313" key="7">
    <source>
        <dbReference type="Proteomes" id="UP000244934"/>
    </source>
</evidence>
<dbReference type="OrthoDB" id="8850588at2"/>
<keyword evidence="7" id="KW-1185">Reference proteome</keyword>
<dbReference type="Gene3D" id="3.40.190.10">
    <property type="entry name" value="Periplasmic binding protein-like II"/>
    <property type="match status" value="2"/>
</dbReference>
<dbReference type="SUPFAM" id="SSF53850">
    <property type="entry name" value="Periplasmic binding protein-like II"/>
    <property type="match status" value="1"/>
</dbReference>
<accession>A0A2R8CLK7</accession>
<evidence type="ECO:0000259" key="5">
    <source>
        <dbReference type="PROSITE" id="PS50931"/>
    </source>
</evidence>
<dbReference type="FunFam" id="1.10.10.10:FF:000001">
    <property type="entry name" value="LysR family transcriptional regulator"/>
    <property type="match status" value="1"/>
</dbReference>
<comment type="similarity">
    <text evidence="1">Belongs to the LysR transcriptional regulatory family.</text>
</comment>
<dbReference type="Proteomes" id="UP000244934">
    <property type="component" value="Unassembled WGS sequence"/>
</dbReference>
<evidence type="ECO:0000256" key="3">
    <source>
        <dbReference type="ARBA" id="ARBA00023125"/>
    </source>
</evidence>
<protein>
    <submittedName>
        <fullName evidence="6">HTH-type transcriptional regulator BenM</fullName>
    </submittedName>
</protein>
<dbReference type="GO" id="GO:0003700">
    <property type="term" value="F:DNA-binding transcription factor activity"/>
    <property type="evidence" value="ECO:0007669"/>
    <property type="project" value="InterPro"/>
</dbReference>
<dbReference type="SUPFAM" id="SSF46785">
    <property type="entry name" value="Winged helix' DNA-binding domain"/>
    <property type="match status" value="1"/>
</dbReference>
<keyword evidence="3" id="KW-0238">DNA-binding</keyword>
<dbReference type="RefSeq" id="WP_108842591.1">
    <property type="nucleotide sequence ID" value="NZ_ONZI01000002.1"/>
</dbReference>